<dbReference type="SMART" id="SM00935">
    <property type="entry name" value="OmpH"/>
    <property type="match status" value="1"/>
</dbReference>
<dbReference type="Gene3D" id="3.30.910.20">
    <property type="entry name" value="Skp domain"/>
    <property type="match status" value="1"/>
</dbReference>
<keyword evidence="2 4" id="KW-0732">Signal</keyword>
<feature type="chain" id="PRO_5041348976" evidence="4">
    <location>
        <begin position="21"/>
        <end position="167"/>
    </location>
</feature>
<comment type="similarity">
    <text evidence="1">Belongs to the Skp family.</text>
</comment>
<dbReference type="GO" id="GO:0050821">
    <property type="term" value="P:protein stabilization"/>
    <property type="evidence" value="ECO:0007669"/>
    <property type="project" value="TreeGrafter"/>
</dbReference>
<feature type="coiled-coil region" evidence="3">
    <location>
        <begin position="42"/>
        <end position="114"/>
    </location>
</feature>
<reference evidence="5" key="1">
    <citation type="submission" date="2017-05" db="EMBL/GenBank/DDBJ databases">
        <authorList>
            <person name="Varghese N."/>
            <person name="Submissions S."/>
        </authorList>
    </citation>
    <scope>NUCLEOTIDE SEQUENCE</scope>
    <source>
        <strain evidence="5">DSM 18763</strain>
    </source>
</reference>
<evidence type="ECO:0000256" key="4">
    <source>
        <dbReference type="SAM" id="SignalP"/>
    </source>
</evidence>
<dbReference type="GO" id="GO:0005829">
    <property type="term" value="C:cytosol"/>
    <property type="evidence" value="ECO:0007669"/>
    <property type="project" value="TreeGrafter"/>
</dbReference>
<dbReference type="InterPro" id="IPR024930">
    <property type="entry name" value="Skp_dom_sf"/>
</dbReference>
<evidence type="ECO:0000256" key="2">
    <source>
        <dbReference type="ARBA" id="ARBA00022729"/>
    </source>
</evidence>
<evidence type="ECO:0000313" key="6">
    <source>
        <dbReference type="Proteomes" id="UP001157947"/>
    </source>
</evidence>
<evidence type="ECO:0000256" key="3">
    <source>
        <dbReference type="SAM" id="Coils"/>
    </source>
</evidence>
<sequence length="167" mass="19168">MKKLVSILSVLLFIFTFANAGNYAYVDIEKVMNQSVKGKKYKADLDAKYKYYSEKAKSLQNKMQELQKQLQNPSLTEKAKQDKMAELRETARQLQALEIEANQTLAKMKADSEKAMLRDIQQIAQKIAKEKNLDIIFYSGLLSGVLYADKSLDITDEILKRYNEGKK</sequence>
<proteinExistence type="inferred from homology"/>
<dbReference type="PANTHER" id="PTHR35089">
    <property type="entry name" value="CHAPERONE PROTEIN SKP"/>
    <property type="match status" value="1"/>
</dbReference>
<dbReference type="AlphaFoldDB" id="A0AA46AF56"/>
<organism evidence="5 6">
    <name type="scientific">Venenivibrio stagnispumantis</name>
    <dbReference type="NCBI Taxonomy" id="407998"/>
    <lineage>
        <taxon>Bacteria</taxon>
        <taxon>Pseudomonadati</taxon>
        <taxon>Aquificota</taxon>
        <taxon>Aquificia</taxon>
        <taxon>Aquificales</taxon>
        <taxon>Hydrogenothermaceae</taxon>
        <taxon>Venenivibrio</taxon>
    </lineage>
</organism>
<dbReference type="EMBL" id="FXTX01000016">
    <property type="protein sequence ID" value="SMP17752.1"/>
    <property type="molecule type" value="Genomic_DNA"/>
</dbReference>
<keyword evidence="6" id="KW-1185">Reference proteome</keyword>
<accession>A0AA46AF56</accession>
<comment type="caution">
    <text evidence="5">The sequence shown here is derived from an EMBL/GenBank/DDBJ whole genome shotgun (WGS) entry which is preliminary data.</text>
</comment>
<dbReference type="Proteomes" id="UP001157947">
    <property type="component" value="Unassembled WGS sequence"/>
</dbReference>
<protein>
    <submittedName>
        <fullName evidence="5">Periplasmic chaperone for outer membrane proteins Skp</fullName>
    </submittedName>
</protein>
<dbReference type="Pfam" id="PF03938">
    <property type="entry name" value="OmpH"/>
    <property type="match status" value="1"/>
</dbReference>
<dbReference type="GO" id="GO:0051082">
    <property type="term" value="F:unfolded protein binding"/>
    <property type="evidence" value="ECO:0007669"/>
    <property type="project" value="InterPro"/>
</dbReference>
<evidence type="ECO:0000256" key="1">
    <source>
        <dbReference type="ARBA" id="ARBA00009091"/>
    </source>
</evidence>
<dbReference type="SUPFAM" id="SSF111384">
    <property type="entry name" value="OmpH-like"/>
    <property type="match status" value="1"/>
</dbReference>
<dbReference type="InterPro" id="IPR005632">
    <property type="entry name" value="Chaperone_Skp"/>
</dbReference>
<name>A0AA46AF56_9AQUI</name>
<dbReference type="PANTHER" id="PTHR35089:SF1">
    <property type="entry name" value="CHAPERONE PROTEIN SKP"/>
    <property type="match status" value="1"/>
</dbReference>
<feature type="signal peptide" evidence="4">
    <location>
        <begin position="1"/>
        <end position="20"/>
    </location>
</feature>
<dbReference type="RefSeq" id="WP_265134169.1">
    <property type="nucleotide sequence ID" value="NZ_FXTX01000016.1"/>
</dbReference>
<keyword evidence="3" id="KW-0175">Coiled coil</keyword>
<evidence type="ECO:0000313" key="5">
    <source>
        <dbReference type="EMBL" id="SMP17752.1"/>
    </source>
</evidence>
<gene>
    <name evidence="5" type="ORF">SAMN06264868_11635</name>
</gene>